<feature type="transmembrane region" description="Helical" evidence="6">
    <location>
        <begin position="38"/>
        <end position="59"/>
    </location>
</feature>
<dbReference type="PANTHER" id="PTHR30250">
    <property type="entry name" value="PST FAMILY PREDICTED COLANIC ACID TRANSPORTER"/>
    <property type="match status" value="1"/>
</dbReference>
<keyword evidence="3 6" id="KW-0812">Transmembrane</keyword>
<dbReference type="KEGG" id="nneo:PQG83_09675"/>
<reference evidence="7 8" key="1">
    <citation type="submission" date="2023-01" db="EMBL/GenBank/DDBJ databases">
        <title>Cultivation and genomic characterization of new, ubiquitous marine nitrite-oxidizing bacteria from the Nitrospirales.</title>
        <authorList>
            <person name="Mueller A.J."/>
            <person name="Daebeler A."/>
            <person name="Herbold C.W."/>
            <person name="Kirkegaard R.H."/>
            <person name="Daims H."/>
        </authorList>
    </citation>
    <scope>NUCLEOTIDE SEQUENCE [LARGE SCALE GENOMIC DNA]</scope>
    <source>
        <strain evidence="7 8">DK</strain>
    </source>
</reference>
<proteinExistence type="predicted"/>
<feature type="transmembrane region" description="Helical" evidence="6">
    <location>
        <begin position="109"/>
        <end position="132"/>
    </location>
</feature>
<keyword evidence="8" id="KW-1185">Reference proteome</keyword>
<dbReference type="GO" id="GO:0005886">
    <property type="term" value="C:plasma membrane"/>
    <property type="evidence" value="ECO:0007669"/>
    <property type="project" value="UniProtKB-SubCell"/>
</dbReference>
<dbReference type="Proteomes" id="UP001302494">
    <property type="component" value="Chromosome"/>
</dbReference>
<keyword evidence="4 6" id="KW-1133">Transmembrane helix</keyword>
<dbReference type="InterPro" id="IPR002797">
    <property type="entry name" value="Polysacc_synth"/>
</dbReference>
<feature type="transmembrane region" description="Helical" evidence="6">
    <location>
        <begin position="286"/>
        <end position="304"/>
    </location>
</feature>
<dbReference type="RefSeq" id="WP_312748862.1">
    <property type="nucleotide sequence ID" value="NZ_CP116968.1"/>
</dbReference>
<evidence type="ECO:0000313" key="7">
    <source>
        <dbReference type="EMBL" id="WNM64003.1"/>
    </source>
</evidence>
<dbReference type="AlphaFoldDB" id="A0AA96JY11"/>
<keyword evidence="2" id="KW-1003">Cell membrane</keyword>
<evidence type="ECO:0000256" key="3">
    <source>
        <dbReference type="ARBA" id="ARBA00022692"/>
    </source>
</evidence>
<feature type="transmembrane region" description="Helical" evidence="6">
    <location>
        <begin position="152"/>
        <end position="185"/>
    </location>
</feature>
<feature type="transmembrane region" description="Helical" evidence="6">
    <location>
        <begin position="433"/>
        <end position="451"/>
    </location>
</feature>
<keyword evidence="5 6" id="KW-0472">Membrane</keyword>
<name>A0AA96JY11_9BACT</name>
<protein>
    <submittedName>
        <fullName evidence="7">Flippase</fullName>
    </submittedName>
</protein>
<feature type="transmembrane region" description="Helical" evidence="6">
    <location>
        <begin position="324"/>
        <end position="346"/>
    </location>
</feature>
<feature type="transmembrane region" description="Helical" evidence="6">
    <location>
        <begin position="248"/>
        <end position="266"/>
    </location>
</feature>
<dbReference type="EMBL" id="CP116968">
    <property type="protein sequence ID" value="WNM64003.1"/>
    <property type="molecule type" value="Genomic_DNA"/>
</dbReference>
<accession>A0AA96JY11</accession>
<comment type="subcellular location">
    <subcellularLocation>
        <location evidence="1">Cell membrane</location>
        <topology evidence="1">Multi-pass membrane protein</topology>
    </subcellularLocation>
</comment>
<feature type="transmembrane region" description="Helical" evidence="6">
    <location>
        <begin position="6"/>
        <end position="26"/>
    </location>
</feature>
<feature type="transmembrane region" description="Helical" evidence="6">
    <location>
        <begin position="388"/>
        <end position="404"/>
    </location>
</feature>
<organism evidence="7 8">
    <name type="scientific">Candidatus Nitrospira neomarina</name>
    <dbReference type="NCBI Taxonomy" id="3020899"/>
    <lineage>
        <taxon>Bacteria</taxon>
        <taxon>Pseudomonadati</taxon>
        <taxon>Nitrospirota</taxon>
        <taxon>Nitrospiria</taxon>
        <taxon>Nitrospirales</taxon>
        <taxon>Nitrospiraceae</taxon>
        <taxon>Nitrospira</taxon>
    </lineage>
</organism>
<dbReference type="InterPro" id="IPR050833">
    <property type="entry name" value="Poly_Biosynth_Transport"/>
</dbReference>
<feature type="transmembrane region" description="Helical" evidence="6">
    <location>
        <begin position="225"/>
        <end position="242"/>
    </location>
</feature>
<evidence type="ECO:0000256" key="5">
    <source>
        <dbReference type="ARBA" id="ARBA00023136"/>
    </source>
</evidence>
<feature type="transmembrane region" description="Helical" evidence="6">
    <location>
        <begin position="411"/>
        <end position="427"/>
    </location>
</feature>
<sequence>MFKNFSFLTFGRASGDFFNFLLFVLIARTFGQESIGHYSFAMALGGFCIAFADFGLYYLTIKELSHKVLPFGQSFASIWSLRIILAVSVTVALIFLTPFMPVSEHAQSLILIIGISFIFGTLVDGFSAVFIAHENMQLAGLLDFSHRVTGALTAIVVLLLGGNLFLAVGMLPIMAVVHSWGGYYLAKKRYGRLKLATSWSSVSKRFRSTIPYGLSELLGQMAMRTNIVLLGFLLGTTAAGTYNVAYRIVFSLIFFSIFVRIILLPMASSLHTQDKDQLVALYRNSLSLMVFFGLPTSCGIWLIAPDLIDLLYGKIYSESIPVLRILSALIFLFSVRNILGTFLTAVNLQSEKTKREAYGALSIITGNLLLIPIWGVLGSAFATIGSEILLLVLFIMPLSSILGWPGIGRTIVRSGIACFSFIVPFLFFSTAPLFAKVLVSIFLYFATLFLFTEVRQNELPKFWKLFRNSPRRTIPATEGNCQP</sequence>
<evidence type="ECO:0000256" key="4">
    <source>
        <dbReference type="ARBA" id="ARBA00022989"/>
    </source>
</evidence>
<evidence type="ECO:0000256" key="2">
    <source>
        <dbReference type="ARBA" id="ARBA00022475"/>
    </source>
</evidence>
<dbReference type="PANTHER" id="PTHR30250:SF11">
    <property type="entry name" value="O-ANTIGEN TRANSPORTER-RELATED"/>
    <property type="match status" value="1"/>
</dbReference>
<feature type="transmembrane region" description="Helical" evidence="6">
    <location>
        <begin position="79"/>
        <end position="97"/>
    </location>
</feature>
<evidence type="ECO:0000256" key="1">
    <source>
        <dbReference type="ARBA" id="ARBA00004651"/>
    </source>
</evidence>
<gene>
    <name evidence="7" type="ORF">PQG83_09675</name>
</gene>
<dbReference type="Pfam" id="PF01943">
    <property type="entry name" value="Polysacc_synt"/>
    <property type="match status" value="1"/>
</dbReference>
<evidence type="ECO:0000313" key="8">
    <source>
        <dbReference type="Proteomes" id="UP001302494"/>
    </source>
</evidence>
<feature type="transmembrane region" description="Helical" evidence="6">
    <location>
        <begin position="358"/>
        <end position="382"/>
    </location>
</feature>
<dbReference type="CDD" id="cd13128">
    <property type="entry name" value="MATE_Wzx_like"/>
    <property type="match status" value="1"/>
</dbReference>
<evidence type="ECO:0000256" key="6">
    <source>
        <dbReference type="SAM" id="Phobius"/>
    </source>
</evidence>